<dbReference type="AlphaFoldDB" id="A0A6G1F7F3"/>
<evidence type="ECO:0000313" key="1">
    <source>
        <dbReference type="EMBL" id="KAF0932783.1"/>
    </source>
</evidence>
<dbReference type="EMBL" id="SPHZ02000001">
    <property type="protein sequence ID" value="KAF0932783.1"/>
    <property type="molecule type" value="Genomic_DNA"/>
</dbReference>
<gene>
    <name evidence="1" type="ORF">E2562_012119</name>
</gene>
<dbReference type="Proteomes" id="UP000479710">
    <property type="component" value="Unassembled WGS sequence"/>
</dbReference>
<evidence type="ECO:0000313" key="2">
    <source>
        <dbReference type="Proteomes" id="UP000479710"/>
    </source>
</evidence>
<protein>
    <submittedName>
        <fullName evidence="1">Uncharacterized protein</fullName>
    </submittedName>
</protein>
<accession>A0A6G1F7F3</accession>
<comment type="caution">
    <text evidence="1">The sequence shown here is derived from an EMBL/GenBank/DDBJ whole genome shotgun (WGS) entry which is preliminary data.</text>
</comment>
<reference evidence="1 2" key="1">
    <citation type="submission" date="2019-11" db="EMBL/GenBank/DDBJ databases">
        <title>Whole genome sequence of Oryza granulata.</title>
        <authorList>
            <person name="Li W."/>
        </authorList>
    </citation>
    <scope>NUCLEOTIDE SEQUENCE [LARGE SCALE GENOMIC DNA]</scope>
    <source>
        <strain evidence="2">cv. Menghai</strain>
        <tissue evidence="1">Leaf</tissue>
    </source>
</reference>
<proteinExistence type="predicted"/>
<keyword evidence="2" id="KW-1185">Reference proteome</keyword>
<organism evidence="1 2">
    <name type="scientific">Oryza meyeriana var. granulata</name>
    <dbReference type="NCBI Taxonomy" id="110450"/>
    <lineage>
        <taxon>Eukaryota</taxon>
        <taxon>Viridiplantae</taxon>
        <taxon>Streptophyta</taxon>
        <taxon>Embryophyta</taxon>
        <taxon>Tracheophyta</taxon>
        <taxon>Spermatophyta</taxon>
        <taxon>Magnoliopsida</taxon>
        <taxon>Liliopsida</taxon>
        <taxon>Poales</taxon>
        <taxon>Poaceae</taxon>
        <taxon>BOP clade</taxon>
        <taxon>Oryzoideae</taxon>
        <taxon>Oryzeae</taxon>
        <taxon>Oryzinae</taxon>
        <taxon>Oryza</taxon>
        <taxon>Oryza meyeriana</taxon>
    </lineage>
</organism>
<sequence length="99" mass="11503">MPGSNSLQRADAARHTIGNHLEPKVMCEFMCFHQSWEAIDVENCIVKLRAHGRGWICKKKAFKTRKLVYDVLLMNLKYRQKHLLKLNMEQEISSTSEAT</sequence>
<name>A0A6G1F7F3_9ORYZ</name>